<feature type="transmembrane region" description="Helical" evidence="8">
    <location>
        <begin position="40"/>
        <end position="58"/>
    </location>
</feature>
<feature type="transmembrane region" description="Helical" evidence="8">
    <location>
        <begin position="100"/>
        <end position="122"/>
    </location>
</feature>
<feature type="transmembrane region" description="Helical" evidence="8">
    <location>
        <begin position="351"/>
        <end position="373"/>
    </location>
</feature>
<dbReference type="SMR" id="A0A445HQ20"/>
<dbReference type="PANTHER" id="PTHR31064:SF30">
    <property type="entry name" value="HIGH-AFFINITY POTASSIUM TRANSPORT PROTEIN-RELATED"/>
    <property type="match status" value="1"/>
</dbReference>
<feature type="transmembrane region" description="Helical" evidence="8">
    <location>
        <begin position="263"/>
        <end position="284"/>
    </location>
</feature>
<feature type="transmembrane region" description="Helical" evidence="8">
    <location>
        <begin position="296"/>
        <end position="314"/>
    </location>
</feature>
<comment type="subcellular location">
    <subcellularLocation>
        <location evidence="1">Membrane</location>
        <topology evidence="1">Multi-pass membrane protein</topology>
    </subcellularLocation>
</comment>
<comment type="caution">
    <text evidence="9">The sequence shown here is derived from an EMBL/GenBank/DDBJ whole genome shotgun (WGS) entry which is preliminary data.</text>
</comment>
<protein>
    <submittedName>
        <fullName evidence="9">Sodium transporter HKT1 isoform A</fullName>
    </submittedName>
</protein>
<dbReference type="EMBL" id="QZWG01000012">
    <property type="protein sequence ID" value="RZB75674.1"/>
    <property type="molecule type" value="Genomic_DNA"/>
</dbReference>
<keyword evidence="5 8" id="KW-1133">Transmembrane helix</keyword>
<keyword evidence="10" id="KW-1185">Reference proteome</keyword>
<evidence type="ECO:0000256" key="6">
    <source>
        <dbReference type="ARBA" id="ARBA00023065"/>
    </source>
</evidence>
<keyword evidence="3" id="KW-0813">Transport</keyword>
<feature type="transmembrane region" description="Helical" evidence="8">
    <location>
        <begin position="225"/>
        <end position="251"/>
    </location>
</feature>
<sequence length="562" mass="63595">MMKNFAYYFSQKQQHQRFCRFFPHSLGFLVRFLAFHVHPFFIQLCYFVILSLLGYLGLKASKPRTPLRPNDLDLFYTSVSASTVSSMVAVEMEVVSNSQLILLTLLMFVGGEVFTSMLDLVFARYKFTRSVQNKVSTNHSYLTRTRLPPVDDTSGLDQIFFSSNPFLSTKKPSINANQIELGLVSIHHSESENHKPSDSNNTNVPKGTVVSFNDSDRLKYNCLSYLTYLVLGYLVVVQFVGFSSVSLYITLVPSARQVLKNKGIKIATFSLFTIVSTFASCGFIPTNENMMVFKKNSGLLLLVLPHILLGNTLYPPCLRLVIMVLERITKREEYSHLLKNFKDVGYDHMLSALHCCLLVATVLGFNLIQFVMLCSMEWNTKIMEGLNVYEKVVASLFQVTNARHAGESVFDLSSISSVILVLFVVMMYLPPYTTFLPVREHENDAKRSEKSVLECLVFSQLSYLVIFIILICITESKSLREDPLNFNVLNITLEVISAYGNVGFSTGYSCARQLKPDATCKDSWVGFSGRWSSKGKFILILVMFFGRLKKFNMKGGKAWDLS</sequence>
<dbReference type="GO" id="GO:0015081">
    <property type="term" value="F:sodium ion transmembrane transporter activity"/>
    <property type="evidence" value="ECO:0007669"/>
    <property type="project" value="TreeGrafter"/>
</dbReference>
<keyword evidence="7 8" id="KW-0472">Membrane</keyword>
<evidence type="ECO:0000256" key="1">
    <source>
        <dbReference type="ARBA" id="ARBA00004141"/>
    </source>
</evidence>
<dbReference type="InterPro" id="IPR051143">
    <property type="entry name" value="TrkH_K-transport"/>
</dbReference>
<evidence type="ECO:0000256" key="8">
    <source>
        <dbReference type="SAM" id="Phobius"/>
    </source>
</evidence>
<dbReference type="Pfam" id="PF02386">
    <property type="entry name" value="TrkH"/>
    <property type="match status" value="2"/>
</dbReference>
<gene>
    <name evidence="9" type="ORF">D0Y65_034247</name>
</gene>
<evidence type="ECO:0000256" key="5">
    <source>
        <dbReference type="ARBA" id="ARBA00022989"/>
    </source>
</evidence>
<keyword evidence="6" id="KW-0406">Ion transport</keyword>
<dbReference type="GO" id="GO:0005886">
    <property type="term" value="C:plasma membrane"/>
    <property type="evidence" value="ECO:0007669"/>
    <property type="project" value="TreeGrafter"/>
</dbReference>
<dbReference type="Proteomes" id="UP000289340">
    <property type="component" value="Chromosome 12"/>
</dbReference>
<dbReference type="Gramene" id="XM_028337975.1">
    <property type="protein sequence ID" value="XP_028193776.1"/>
    <property type="gene ID" value="LOC114379334"/>
</dbReference>
<dbReference type="PANTHER" id="PTHR31064">
    <property type="entry name" value="POTASSIUM TRANSPORT PROTEIN DDB_G0292412-RELATED"/>
    <property type="match status" value="1"/>
</dbReference>
<reference evidence="9 10" key="1">
    <citation type="submission" date="2018-09" db="EMBL/GenBank/DDBJ databases">
        <title>A high-quality reference genome of wild soybean provides a powerful tool to mine soybean genomes.</title>
        <authorList>
            <person name="Xie M."/>
            <person name="Chung C.Y.L."/>
            <person name="Li M.-W."/>
            <person name="Wong F.-L."/>
            <person name="Chan T.-F."/>
            <person name="Lam H.-M."/>
        </authorList>
    </citation>
    <scope>NUCLEOTIDE SEQUENCE [LARGE SCALE GENOMIC DNA]</scope>
    <source>
        <strain evidence="10">cv. W05</strain>
        <tissue evidence="9">Hypocotyl of etiolated seedlings</tissue>
    </source>
</reference>
<organism evidence="9 10">
    <name type="scientific">Glycine soja</name>
    <name type="common">Wild soybean</name>
    <dbReference type="NCBI Taxonomy" id="3848"/>
    <lineage>
        <taxon>Eukaryota</taxon>
        <taxon>Viridiplantae</taxon>
        <taxon>Streptophyta</taxon>
        <taxon>Embryophyta</taxon>
        <taxon>Tracheophyta</taxon>
        <taxon>Spermatophyta</taxon>
        <taxon>Magnoliopsida</taxon>
        <taxon>eudicotyledons</taxon>
        <taxon>Gunneridae</taxon>
        <taxon>Pentapetalae</taxon>
        <taxon>rosids</taxon>
        <taxon>fabids</taxon>
        <taxon>Fabales</taxon>
        <taxon>Fabaceae</taxon>
        <taxon>Papilionoideae</taxon>
        <taxon>50 kb inversion clade</taxon>
        <taxon>NPAAA clade</taxon>
        <taxon>indigoferoid/millettioid clade</taxon>
        <taxon>Phaseoleae</taxon>
        <taxon>Glycine</taxon>
        <taxon>Glycine subgen. Soja</taxon>
    </lineage>
</organism>
<evidence type="ECO:0000256" key="4">
    <source>
        <dbReference type="ARBA" id="ARBA00022692"/>
    </source>
</evidence>
<evidence type="ECO:0000256" key="7">
    <source>
        <dbReference type="ARBA" id="ARBA00023136"/>
    </source>
</evidence>
<evidence type="ECO:0000313" key="9">
    <source>
        <dbReference type="EMBL" id="RZB75674.1"/>
    </source>
</evidence>
<evidence type="ECO:0000256" key="2">
    <source>
        <dbReference type="ARBA" id="ARBA00010864"/>
    </source>
</evidence>
<accession>A0A445HQ20</accession>
<dbReference type="InterPro" id="IPR003445">
    <property type="entry name" value="Cat_transpt"/>
</dbReference>
<feature type="transmembrane region" description="Helical" evidence="8">
    <location>
        <begin position="409"/>
        <end position="431"/>
    </location>
</feature>
<evidence type="ECO:0000313" key="10">
    <source>
        <dbReference type="Proteomes" id="UP000289340"/>
    </source>
</evidence>
<proteinExistence type="inferred from homology"/>
<dbReference type="AlphaFoldDB" id="A0A445HQ20"/>
<name>A0A445HQ20_GLYSO</name>
<evidence type="ECO:0000256" key="3">
    <source>
        <dbReference type="ARBA" id="ARBA00022448"/>
    </source>
</evidence>
<feature type="transmembrane region" description="Helical" evidence="8">
    <location>
        <begin position="451"/>
        <end position="473"/>
    </location>
</feature>
<keyword evidence="4 8" id="KW-0812">Transmembrane</keyword>
<comment type="similarity">
    <text evidence="2">Belongs to the TrkH potassium transport family. HKT (TC 2.A.38.3) subfamily.</text>
</comment>